<dbReference type="EMBL" id="LUHQ01000001">
    <property type="protein sequence ID" value="OAP16549.1"/>
    <property type="molecule type" value="Genomic_DNA"/>
</dbReference>
<evidence type="ECO:0000313" key="2">
    <source>
        <dbReference type="Proteomes" id="UP000078284"/>
    </source>
</evidence>
<dbReference type="SUPFAM" id="SSF54001">
    <property type="entry name" value="Cysteine proteinases"/>
    <property type="match status" value="1"/>
</dbReference>
<dbReference type="Proteomes" id="UP000078284">
    <property type="component" value="Chromosome 1"/>
</dbReference>
<gene>
    <name evidence="1" type="ordered locus">AXX17_At1g14360</name>
</gene>
<evidence type="ECO:0008006" key="3">
    <source>
        <dbReference type="Google" id="ProtNLM"/>
    </source>
</evidence>
<accession>A0A178WDQ9</accession>
<dbReference type="AlphaFoldDB" id="A0A178WDQ9"/>
<organism evidence="1 2">
    <name type="scientific">Arabidopsis thaliana</name>
    <name type="common">Mouse-ear cress</name>
    <dbReference type="NCBI Taxonomy" id="3702"/>
    <lineage>
        <taxon>Eukaryota</taxon>
        <taxon>Viridiplantae</taxon>
        <taxon>Streptophyta</taxon>
        <taxon>Embryophyta</taxon>
        <taxon>Tracheophyta</taxon>
        <taxon>Spermatophyta</taxon>
        <taxon>Magnoliopsida</taxon>
        <taxon>eudicotyledons</taxon>
        <taxon>Gunneridae</taxon>
        <taxon>Pentapetalae</taxon>
        <taxon>rosids</taxon>
        <taxon>malvids</taxon>
        <taxon>Brassicales</taxon>
        <taxon>Brassicaceae</taxon>
        <taxon>Camelineae</taxon>
        <taxon>Arabidopsis</taxon>
    </lineage>
</organism>
<reference evidence="2" key="1">
    <citation type="journal article" date="2016" name="Proc. Natl. Acad. Sci. U.S.A.">
        <title>Chromosome-level assembly of Arabidopsis thaliana Ler reveals the extent of translocation and inversion polymorphisms.</title>
        <authorList>
            <person name="Zapata L."/>
            <person name="Ding J."/>
            <person name="Willing E.M."/>
            <person name="Hartwig B."/>
            <person name="Bezdan D."/>
            <person name="Jiao W.B."/>
            <person name="Patel V."/>
            <person name="Velikkakam James G."/>
            <person name="Koornneef M."/>
            <person name="Ossowski S."/>
            <person name="Schneeberger K."/>
        </authorList>
    </citation>
    <scope>NUCLEOTIDE SEQUENCE [LARGE SCALE GENOMIC DNA]</scope>
    <source>
        <strain evidence="2">cv. Landsberg erecta</strain>
    </source>
</reference>
<name>A0A178WDQ9_ARATH</name>
<dbReference type="ExpressionAtlas" id="A0A178WDQ9">
    <property type="expression patterns" value="baseline"/>
</dbReference>
<protein>
    <recommendedName>
        <fullName evidence="3">Peptidase C1A papain C-terminal domain-containing protein</fullName>
    </recommendedName>
</protein>
<sequence length="71" mass="8337">MLLTGHGIDEESNIPFMEFQDTKGDTWGDEGFVRVRRQVNLVTEFVELKVEPLRKFKTIVTLGFDWKYSKL</sequence>
<evidence type="ECO:0000313" key="1">
    <source>
        <dbReference type="EMBL" id="OAP16549.1"/>
    </source>
</evidence>
<dbReference type="InterPro" id="IPR038765">
    <property type="entry name" value="Papain-like_cys_pep_sf"/>
</dbReference>
<comment type="caution">
    <text evidence="1">The sequence shown here is derived from an EMBL/GenBank/DDBJ whole genome shotgun (WGS) entry which is preliminary data.</text>
</comment>
<proteinExistence type="predicted"/>